<dbReference type="AlphaFoldDB" id="A0A1Y6C6S1"/>
<name>A0A1Y6C6S1_9NEIS</name>
<protein>
    <submittedName>
        <fullName evidence="2">Squalene-associated FAD-dependent desaturase</fullName>
    </submittedName>
</protein>
<organism evidence="2 3">
    <name type="scientific">Pseudogulbenkiania subflava DSM 22618</name>
    <dbReference type="NCBI Taxonomy" id="1123014"/>
    <lineage>
        <taxon>Bacteria</taxon>
        <taxon>Pseudomonadati</taxon>
        <taxon>Pseudomonadota</taxon>
        <taxon>Betaproteobacteria</taxon>
        <taxon>Neisseriales</taxon>
        <taxon>Chromobacteriaceae</taxon>
        <taxon>Pseudogulbenkiania</taxon>
    </lineage>
</organism>
<evidence type="ECO:0000313" key="3">
    <source>
        <dbReference type="Proteomes" id="UP000192920"/>
    </source>
</evidence>
<accession>A0A1Y6C6S1</accession>
<dbReference type="RefSeq" id="WP_085277541.1">
    <property type="nucleotide sequence ID" value="NZ_FXAG01000023.1"/>
</dbReference>
<dbReference type="NCBIfam" id="TIGR03467">
    <property type="entry name" value="HpnE"/>
    <property type="match status" value="1"/>
</dbReference>
<dbReference type="PANTHER" id="PTHR42923:SF47">
    <property type="entry name" value="BLR3003 PROTEIN"/>
    <property type="match status" value="1"/>
</dbReference>
<evidence type="ECO:0000313" key="2">
    <source>
        <dbReference type="EMBL" id="SMF46895.1"/>
    </source>
</evidence>
<proteinExistence type="predicted"/>
<gene>
    <name evidence="2" type="ORF">SAMN02745746_03459</name>
</gene>
<dbReference type="GO" id="GO:0016491">
    <property type="term" value="F:oxidoreductase activity"/>
    <property type="evidence" value="ECO:0007669"/>
    <property type="project" value="InterPro"/>
</dbReference>
<evidence type="ECO:0000259" key="1">
    <source>
        <dbReference type="Pfam" id="PF01593"/>
    </source>
</evidence>
<reference evidence="3" key="1">
    <citation type="submission" date="2017-04" db="EMBL/GenBank/DDBJ databases">
        <authorList>
            <person name="Varghese N."/>
            <person name="Submissions S."/>
        </authorList>
    </citation>
    <scope>NUCLEOTIDE SEQUENCE [LARGE SCALE GENOMIC DNA]</scope>
    <source>
        <strain evidence="3">DSM 22618</strain>
    </source>
</reference>
<sequence length="429" mass="46751">MSRPRVAVIGAGWAGLAAAVELAGFAELTVFEAGREPGGRARRVRDADLALDNGQHILIGAYRECLRLMARVGVDPDAVLLRQPMNWYRHGGLHLHCPPLPAPLHVAWGLLAASGLGWRDKWRLSRALDRLKRQQWRLARDMPVAEWLAAQGQGPALLAGFWQPLVLSALNTPLAEASMQILANVLRDSLGATRADSDLLLPRHNLSALFPQPAWVWLEGQGAQLRSGCRVRRVAFADGGAEIDGERFDAAIVAVGPQHAAALLDDTALQQRLQLLRYQPICTVYLRFGQRVRLPRLMTGVAGGTADWLFDREALSGEHGLVAAVISAPDDAVTALPHDELVARVLADLRRLQPELAPPRWSRVLVEKRATFAAVAGVLRPGTRIGVQCGYLAGDWVDSPYPATLEAAVQSGVSAAQVLKQDWMKQKNR</sequence>
<dbReference type="InterPro" id="IPR050464">
    <property type="entry name" value="Zeta_carotene_desat/Oxidored"/>
</dbReference>
<dbReference type="Gene3D" id="3.90.660.20">
    <property type="entry name" value="Protoporphyrinogen oxidase, mitochondrial, domain 2"/>
    <property type="match status" value="1"/>
</dbReference>
<dbReference type="InterPro" id="IPR036188">
    <property type="entry name" value="FAD/NAD-bd_sf"/>
</dbReference>
<feature type="domain" description="Amine oxidase" evidence="1">
    <location>
        <begin position="14"/>
        <end position="418"/>
    </location>
</feature>
<dbReference type="STRING" id="1123014.SAMN02745746_03459"/>
<dbReference type="EMBL" id="FXAG01000023">
    <property type="protein sequence ID" value="SMF46895.1"/>
    <property type="molecule type" value="Genomic_DNA"/>
</dbReference>
<dbReference type="SUPFAM" id="SSF51905">
    <property type="entry name" value="FAD/NAD(P)-binding domain"/>
    <property type="match status" value="1"/>
</dbReference>
<dbReference type="PANTHER" id="PTHR42923">
    <property type="entry name" value="PROTOPORPHYRINOGEN OXIDASE"/>
    <property type="match status" value="1"/>
</dbReference>
<dbReference type="Pfam" id="PF01593">
    <property type="entry name" value="Amino_oxidase"/>
    <property type="match status" value="1"/>
</dbReference>
<dbReference type="InterPro" id="IPR002937">
    <property type="entry name" value="Amino_oxidase"/>
</dbReference>
<dbReference type="Gene3D" id="3.50.50.60">
    <property type="entry name" value="FAD/NAD(P)-binding domain"/>
    <property type="match status" value="1"/>
</dbReference>
<dbReference type="Proteomes" id="UP000192920">
    <property type="component" value="Unassembled WGS sequence"/>
</dbReference>
<keyword evidence="3" id="KW-1185">Reference proteome</keyword>
<dbReference type="InterPro" id="IPR017830">
    <property type="entry name" value="SQase_HpnE"/>
</dbReference>
<dbReference type="Gene3D" id="1.10.3110.10">
    <property type="entry name" value="protoporphyrinogen ix oxidase, domain 3"/>
    <property type="match status" value="1"/>
</dbReference>